<sequence>MKKLLLLALTPLLFSNCTRDYYENDERIIIEGKVMRNNVPLQNTEVRIYPVYNASPSSGTIGEITFNNSNDYADDGHTIIKTKTDASGKINTSLPRNINTNIYAIKISNGYNSKYYGYISQYNTSNYYVNLGTLNY</sequence>
<dbReference type="RefSeq" id="WP_124898292.1">
    <property type="nucleotide sequence ID" value="NZ_RQTJ01000003.1"/>
</dbReference>
<evidence type="ECO:0000313" key="2">
    <source>
        <dbReference type="Proteomes" id="UP000268372"/>
    </source>
</evidence>
<dbReference type="OrthoDB" id="1365323at2"/>
<reference evidence="1 2" key="1">
    <citation type="submission" date="2018-11" db="EMBL/GenBank/DDBJ databases">
        <title>Flavobacterium sp. nov., YIM 102796 draft genome.</title>
        <authorList>
            <person name="Li G."/>
            <person name="Jiang Y."/>
        </authorList>
    </citation>
    <scope>NUCLEOTIDE SEQUENCE [LARGE SCALE GENOMIC DNA]</scope>
    <source>
        <strain evidence="1 2">YIM 102796</strain>
    </source>
</reference>
<protein>
    <recommendedName>
        <fullName evidence="3">Carboxypeptidase regulatory-like domain-containing protein</fullName>
    </recommendedName>
</protein>
<name>A0A3P1B5R0_9FLAO</name>
<proteinExistence type="predicted"/>
<organism evidence="1 2">
    <name type="scientific">Paenimyroides viscosum</name>
    <dbReference type="NCBI Taxonomy" id="2488729"/>
    <lineage>
        <taxon>Bacteria</taxon>
        <taxon>Pseudomonadati</taxon>
        <taxon>Bacteroidota</taxon>
        <taxon>Flavobacteriia</taxon>
        <taxon>Flavobacteriales</taxon>
        <taxon>Flavobacteriaceae</taxon>
        <taxon>Paenimyroides</taxon>
    </lineage>
</organism>
<evidence type="ECO:0008006" key="3">
    <source>
        <dbReference type="Google" id="ProtNLM"/>
    </source>
</evidence>
<comment type="caution">
    <text evidence="1">The sequence shown here is derived from an EMBL/GenBank/DDBJ whole genome shotgun (WGS) entry which is preliminary data.</text>
</comment>
<evidence type="ECO:0000313" key="1">
    <source>
        <dbReference type="EMBL" id="RRA96436.1"/>
    </source>
</evidence>
<gene>
    <name evidence="1" type="ORF">EG242_02240</name>
</gene>
<dbReference type="EMBL" id="RQTJ01000003">
    <property type="protein sequence ID" value="RRA96436.1"/>
    <property type="molecule type" value="Genomic_DNA"/>
</dbReference>
<accession>A0A3P1B5R0</accession>
<dbReference type="Proteomes" id="UP000268372">
    <property type="component" value="Unassembled WGS sequence"/>
</dbReference>
<dbReference type="AlphaFoldDB" id="A0A3P1B5R0"/>
<keyword evidence="2" id="KW-1185">Reference proteome</keyword>